<proteinExistence type="inferred from homology"/>
<reference evidence="5" key="1">
    <citation type="journal article" date="2017" name="Genome Biol.">
        <title>Comparative genomics reveals high biological diversity and specific adaptations in the industrially and medically important fungal genus Aspergillus.</title>
        <authorList>
            <person name="de Vries R.P."/>
            <person name="Riley R."/>
            <person name="Wiebenga A."/>
            <person name="Aguilar-Osorio G."/>
            <person name="Amillis S."/>
            <person name="Uchima C.A."/>
            <person name="Anderluh G."/>
            <person name="Asadollahi M."/>
            <person name="Askin M."/>
            <person name="Barry K."/>
            <person name="Battaglia E."/>
            <person name="Bayram O."/>
            <person name="Benocci T."/>
            <person name="Braus-Stromeyer S.A."/>
            <person name="Caldana C."/>
            <person name="Canovas D."/>
            <person name="Cerqueira G.C."/>
            <person name="Chen F."/>
            <person name="Chen W."/>
            <person name="Choi C."/>
            <person name="Clum A."/>
            <person name="Dos Santos R.A."/>
            <person name="Damasio A.R."/>
            <person name="Diallinas G."/>
            <person name="Emri T."/>
            <person name="Fekete E."/>
            <person name="Flipphi M."/>
            <person name="Freyberg S."/>
            <person name="Gallo A."/>
            <person name="Gournas C."/>
            <person name="Habgood R."/>
            <person name="Hainaut M."/>
            <person name="Harispe M.L."/>
            <person name="Henrissat B."/>
            <person name="Hilden K.S."/>
            <person name="Hope R."/>
            <person name="Hossain A."/>
            <person name="Karabika E."/>
            <person name="Karaffa L."/>
            <person name="Karanyi Z."/>
            <person name="Krasevec N."/>
            <person name="Kuo A."/>
            <person name="Kusch H."/>
            <person name="LaButti K."/>
            <person name="Lagendijk E.L."/>
            <person name="Lapidus A."/>
            <person name="Levasseur A."/>
            <person name="Lindquist E."/>
            <person name="Lipzen A."/>
            <person name="Logrieco A.F."/>
            <person name="MacCabe A."/>
            <person name="Maekelae M.R."/>
            <person name="Malavazi I."/>
            <person name="Melin P."/>
            <person name="Meyer V."/>
            <person name="Mielnichuk N."/>
            <person name="Miskei M."/>
            <person name="Molnar A.P."/>
            <person name="Mule G."/>
            <person name="Ngan C.Y."/>
            <person name="Orejas M."/>
            <person name="Orosz E."/>
            <person name="Ouedraogo J.P."/>
            <person name="Overkamp K.M."/>
            <person name="Park H.-S."/>
            <person name="Perrone G."/>
            <person name="Piumi F."/>
            <person name="Punt P.J."/>
            <person name="Ram A.F."/>
            <person name="Ramon A."/>
            <person name="Rauscher S."/>
            <person name="Record E."/>
            <person name="Riano-Pachon D.M."/>
            <person name="Robert V."/>
            <person name="Roehrig J."/>
            <person name="Ruller R."/>
            <person name="Salamov A."/>
            <person name="Salih N.S."/>
            <person name="Samson R.A."/>
            <person name="Sandor E."/>
            <person name="Sanguinetti M."/>
            <person name="Schuetze T."/>
            <person name="Sepcic K."/>
            <person name="Shelest E."/>
            <person name="Sherlock G."/>
            <person name="Sophianopoulou V."/>
            <person name="Squina F.M."/>
            <person name="Sun H."/>
            <person name="Susca A."/>
            <person name="Todd R.B."/>
            <person name="Tsang A."/>
            <person name="Unkles S.E."/>
            <person name="van de Wiele N."/>
            <person name="van Rossen-Uffink D."/>
            <person name="Oliveira J.V."/>
            <person name="Vesth T.C."/>
            <person name="Visser J."/>
            <person name="Yu J.-H."/>
            <person name="Zhou M."/>
            <person name="Andersen M.R."/>
            <person name="Archer D.B."/>
            <person name="Baker S.E."/>
            <person name="Benoit I."/>
            <person name="Brakhage A.A."/>
            <person name="Braus G.H."/>
            <person name="Fischer R."/>
            <person name="Frisvad J.C."/>
            <person name="Goldman G.H."/>
            <person name="Houbraken J."/>
            <person name="Oakley B."/>
            <person name="Pocsi I."/>
            <person name="Scazzocchio C."/>
            <person name="Seiboth B."/>
            <person name="vanKuyk P.A."/>
            <person name="Wortman J."/>
            <person name="Dyer P.S."/>
            <person name="Grigoriev I.V."/>
        </authorList>
    </citation>
    <scope>NUCLEOTIDE SEQUENCE [LARGE SCALE GENOMIC DNA]</scope>
    <source>
        <strain evidence="5">CBS 583.65</strain>
    </source>
</reference>
<dbReference type="EMBL" id="KV878136">
    <property type="protein sequence ID" value="OJJ06947.1"/>
    <property type="molecule type" value="Genomic_DNA"/>
</dbReference>
<dbReference type="InterPro" id="IPR050565">
    <property type="entry name" value="LYPA1-2/EST-like"/>
</dbReference>
<keyword evidence="5" id="KW-1185">Reference proteome</keyword>
<dbReference type="OrthoDB" id="437457at2759"/>
<comment type="similarity">
    <text evidence="1">Belongs to the AB hydrolase superfamily. AB hydrolase 2 family.</text>
</comment>
<dbReference type="VEuPathDB" id="FungiDB:ASPVEDRAFT_46326"/>
<dbReference type="GO" id="GO:0005737">
    <property type="term" value="C:cytoplasm"/>
    <property type="evidence" value="ECO:0007669"/>
    <property type="project" value="TreeGrafter"/>
</dbReference>
<evidence type="ECO:0000313" key="4">
    <source>
        <dbReference type="EMBL" id="OJJ06947.1"/>
    </source>
</evidence>
<dbReference type="InterPro" id="IPR003140">
    <property type="entry name" value="PLipase/COase/thioEstase"/>
</dbReference>
<evidence type="ECO:0000256" key="2">
    <source>
        <dbReference type="SAM" id="MobiDB-lite"/>
    </source>
</evidence>
<name>A0A1L9PZJ9_ASPVE</name>
<feature type="domain" description="Phospholipase/carboxylesterase/thioesterase" evidence="3">
    <location>
        <begin position="29"/>
        <end position="146"/>
    </location>
</feature>
<protein>
    <recommendedName>
        <fullName evidence="3">Phospholipase/carboxylesterase/thioesterase domain-containing protein</fullName>
    </recommendedName>
</protein>
<dbReference type="Pfam" id="PF02230">
    <property type="entry name" value="Abhydrolase_2"/>
    <property type="match status" value="1"/>
</dbReference>
<dbReference type="RefSeq" id="XP_040672709.1">
    <property type="nucleotide sequence ID" value="XM_040813524.1"/>
</dbReference>
<sequence>MPIRPPTKSDFPSSLTFTLTPQPPSPQSQSQSRPPPNILLLLHGLGDTHTPFTNLGTSLALPETTVLTIQAPNPLPLDIPGFHWGDDINFDSRTGALDMDAGFAKTTKLLVESVIKSVLVGKCGYKLREIMVLGFGQGGMAGLIAAEKIFAEGVGNGSGSEEGGGGEMRELAGVISIGAAYPLSLAGKKSTTTGSDQGKSRTPVLVVAGRDSEVVTESAMKRTKDVFQFVEMHEYRRRGDTMPRSRDEMLPIMRFFGRRLRSWQGVPEGSVELS</sequence>
<dbReference type="STRING" id="1036611.A0A1L9PZJ9"/>
<feature type="region of interest" description="Disordered" evidence="2">
    <location>
        <begin position="1"/>
        <end position="37"/>
    </location>
</feature>
<dbReference type="GO" id="GO:0008474">
    <property type="term" value="F:palmitoyl-(protein) hydrolase activity"/>
    <property type="evidence" value="ECO:0007669"/>
    <property type="project" value="TreeGrafter"/>
</dbReference>
<dbReference type="SUPFAM" id="SSF53474">
    <property type="entry name" value="alpha/beta-Hydrolases"/>
    <property type="match status" value="1"/>
</dbReference>
<accession>A0A1L9PZJ9</accession>
<evidence type="ECO:0000259" key="3">
    <source>
        <dbReference type="Pfam" id="PF02230"/>
    </source>
</evidence>
<dbReference type="Proteomes" id="UP000184073">
    <property type="component" value="Unassembled WGS sequence"/>
</dbReference>
<dbReference type="GeneID" id="63729035"/>
<feature type="compositionally biased region" description="Polar residues" evidence="2">
    <location>
        <begin position="10"/>
        <end position="20"/>
    </location>
</feature>
<organism evidence="4 5">
    <name type="scientific">Aspergillus versicolor CBS 583.65</name>
    <dbReference type="NCBI Taxonomy" id="1036611"/>
    <lineage>
        <taxon>Eukaryota</taxon>
        <taxon>Fungi</taxon>
        <taxon>Dikarya</taxon>
        <taxon>Ascomycota</taxon>
        <taxon>Pezizomycotina</taxon>
        <taxon>Eurotiomycetes</taxon>
        <taxon>Eurotiomycetidae</taxon>
        <taxon>Eurotiales</taxon>
        <taxon>Aspergillaceae</taxon>
        <taxon>Aspergillus</taxon>
        <taxon>Aspergillus subgen. Nidulantes</taxon>
    </lineage>
</organism>
<dbReference type="GO" id="GO:0052689">
    <property type="term" value="F:carboxylic ester hydrolase activity"/>
    <property type="evidence" value="ECO:0007669"/>
    <property type="project" value="TreeGrafter"/>
</dbReference>
<dbReference type="InterPro" id="IPR029058">
    <property type="entry name" value="AB_hydrolase_fold"/>
</dbReference>
<gene>
    <name evidence="4" type="ORF">ASPVEDRAFT_46326</name>
</gene>
<dbReference type="PANTHER" id="PTHR10655">
    <property type="entry name" value="LYSOPHOSPHOLIPASE-RELATED"/>
    <property type="match status" value="1"/>
</dbReference>
<evidence type="ECO:0000313" key="5">
    <source>
        <dbReference type="Proteomes" id="UP000184073"/>
    </source>
</evidence>
<dbReference type="AlphaFoldDB" id="A0A1L9PZJ9"/>
<dbReference type="Gene3D" id="3.40.50.1820">
    <property type="entry name" value="alpha/beta hydrolase"/>
    <property type="match status" value="1"/>
</dbReference>
<dbReference type="PANTHER" id="PTHR10655:SF67">
    <property type="entry name" value="PHOSPHOLIPASE_CARBOXYLESTERASE SUPERFAMILY (AFU_ORTHOLOGUE AFUA_5G09340)"/>
    <property type="match status" value="1"/>
</dbReference>
<evidence type="ECO:0000256" key="1">
    <source>
        <dbReference type="ARBA" id="ARBA00006499"/>
    </source>
</evidence>